<accession>A0A3P8VA07</accession>
<feature type="coiled-coil region" evidence="1">
    <location>
        <begin position="866"/>
        <end position="907"/>
    </location>
</feature>
<proteinExistence type="predicted"/>
<keyword evidence="4" id="KW-1185">Reference proteome</keyword>
<reference evidence="3 4" key="1">
    <citation type="journal article" date="2014" name="Nat. Genet.">
        <title>Whole-genome sequence of a flatfish provides insights into ZW sex chromosome evolution and adaptation to a benthic lifestyle.</title>
        <authorList>
            <person name="Chen S."/>
            <person name="Zhang G."/>
            <person name="Shao C."/>
            <person name="Huang Q."/>
            <person name="Liu G."/>
            <person name="Zhang P."/>
            <person name="Song W."/>
            <person name="An N."/>
            <person name="Chalopin D."/>
            <person name="Volff J.N."/>
            <person name="Hong Y."/>
            <person name="Li Q."/>
            <person name="Sha Z."/>
            <person name="Zhou H."/>
            <person name="Xie M."/>
            <person name="Yu Q."/>
            <person name="Liu Y."/>
            <person name="Xiang H."/>
            <person name="Wang N."/>
            <person name="Wu K."/>
            <person name="Yang C."/>
            <person name="Zhou Q."/>
            <person name="Liao X."/>
            <person name="Yang L."/>
            <person name="Hu Q."/>
            <person name="Zhang J."/>
            <person name="Meng L."/>
            <person name="Jin L."/>
            <person name="Tian Y."/>
            <person name="Lian J."/>
            <person name="Yang J."/>
            <person name="Miao G."/>
            <person name="Liu S."/>
            <person name="Liang Z."/>
            <person name="Yan F."/>
            <person name="Li Y."/>
            <person name="Sun B."/>
            <person name="Zhang H."/>
            <person name="Zhang J."/>
            <person name="Zhu Y."/>
            <person name="Du M."/>
            <person name="Zhao Y."/>
            <person name="Schartl M."/>
            <person name="Tang Q."/>
            <person name="Wang J."/>
        </authorList>
    </citation>
    <scope>NUCLEOTIDE SEQUENCE</scope>
</reference>
<dbReference type="KEGG" id="csem:103381433"/>
<feature type="compositionally biased region" description="Low complexity" evidence="2">
    <location>
        <begin position="814"/>
        <end position="824"/>
    </location>
</feature>
<feature type="compositionally biased region" description="Polar residues" evidence="2">
    <location>
        <begin position="215"/>
        <end position="230"/>
    </location>
</feature>
<dbReference type="FunCoup" id="A0A3P8VA07">
    <property type="interactions" value="645"/>
</dbReference>
<feature type="compositionally biased region" description="Basic and acidic residues" evidence="2">
    <location>
        <begin position="800"/>
        <end position="813"/>
    </location>
</feature>
<dbReference type="AlphaFoldDB" id="A0A3P8VA07"/>
<dbReference type="PANTHER" id="PTHR18911:SF5">
    <property type="entry name" value="COILED-COIL DOMAIN-CONTAINING PROTEIN 186"/>
    <property type="match status" value="1"/>
</dbReference>
<dbReference type="GeneID" id="103381433"/>
<reference evidence="3" key="2">
    <citation type="submission" date="2025-08" db="UniProtKB">
        <authorList>
            <consortium name="Ensembl"/>
        </authorList>
    </citation>
    <scope>IDENTIFICATION</scope>
</reference>
<evidence type="ECO:0000313" key="3">
    <source>
        <dbReference type="Ensembl" id="ENSCSEP00000010974.1"/>
    </source>
</evidence>
<protein>
    <submittedName>
        <fullName evidence="3">Coiled-coil domain containing 186</fullName>
    </submittedName>
</protein>
<dbReference type="PANTHER" id="PTHR18911">
    <property type="entry name" value="CTCL TUMOR ANTIGEN HD-CL-01"/>
    <property type="match status" value="1"/>
</dbReference>
<feature type="region of interest" description="Disordered" evidence="2">
    <location>
        <begin position="800"/>
        <end position="855"/>
    </location>
</feature>
<dbReference type="InterPro" id="IPR038830">
    <property type="entry name" value="CCDC186"/>
</dbReference>
<feature type="region of interest" description="Disordered" evidence="2">
    <location>
        <begin position="1"/>
        <end position="63"/>
    </location>
</feature>
<sequence>MDGLEAEPLPEGSSVLNQPSISTVNTENEDQVNHKSAEEEETCTLPKNGVAPEGELMKTDESDTQSCTQEQVEGTVACADSGCHDSTVLKDSGTSVLSSEIGGTLEVQSNSISLDDVVENSPSVLEGTIETIVSFEEVNNIHSTVPDCIEQLRVSTCSANPAPVNEDDLSDSPSSTSKSLPIDSTTTSGISNGPSTPNSDTVSSSLPSSPQTCSNDTPPQDSTSSPYDTDCTRNLISQIQRSLSQESLLDELESELLACQLPEGKSGGERKGSPPVNGLPSDQEGCMMVFEKCVQYKYAQQEKAIQRLLEENKRHQELILGICSEKDNMREELKKRTETERQHLGIIKKLETRVEELIKEVKDSRDRQIHQDQAAKAALQQIQKETTQRLEQANRKCDEARQEKETMVMKYVRGEKEALDLRREKEALERRLREATKEVDRQALRGNQLAQEKGRLQQLFEAKEGEVVRLTREGDKLKEEINSHLIKVKWAQNKLKSEADAHKETKDKLRETTSKLAQAREETEQIRKNCQDIIRTYQESEELKSNALDAKLRETKGELEKHKQEQTDQLEVHRVKAKELEDLKRSYKEGIDELTTLRTKLKCLEDERPRWEDELSKYREIINRQKNELGRQKEKLDEVTALQEQHERDKQEIASLREEVDGFTNQMADLQRDVQGSREREAELLGFTEKLSSKNAQLQSESNSLQSQLDQLTRSYTELQAKMEESSRLLDDKSRQLKQEEVLRQQEVQALQVEQTVLQNEVAQLKTRVEELRDELVTQKRKQAANIKDLTKQLTQARKRLEQTENGGGDREVSSMGSRSSSSGTAPGFGSLNARQGGGSGGEERSPESQSAPSMVLADSFPEVDKAVLVDRIVRLQKALARKQEKIEFMEDHIKQLVEEIRKKTKIIQSYVLREESGALSSEASDINKAHLSRRGGIMASLYTSHPADSGLTLDLLLEINRKLQAVLEDTLLKNITLKENLQTLGGEIERLIKQQRNPEDGVKRK</sequence>
<dbReference type="Proteomes" id="UP000265120">
    <property type="component" value="Chromosome 8"/>
</dbReference>
<feature type="compositionally biased region" description="Low complexity" evidence="2">
    <location>
        <begin position="171"/>
        <end position="185"/>
    </location>
</feature>
<reference evidence="3" key="3">
    <citation type="submission" date="2025-09" db="UniProtKB">
        <authorList>
            <consortium name="Ensembl"/>
        </authorList>
    </citation>
    <scope>IDENTIFICATION</scope>
</reference>
<evidence type="ECO:0000256" key="2">
    <source>
        <dbReference type="SAM" id="MobiDB-lite"/>
    </source>
</evidence>
<dbReference type="RefSeq" id="XP_008311979.1">
    <property type="nucleotide sequence ID" value="XM_008313757.3"/>
</dbReference>
<dbReference type="Ensembl" id="ENSCSET00000011107.1">
    <property type="protein sequence ID" value="ENSCSEP00000010974.1"/>
    <property type="gene ID" value="ENSCSEG00000007037.1"/>
</dbReference>
<dbReference type="GO" id="GO:0031267">
    <property type="term" value="F:small GTPase binding"/>
    <property type="evidence" value="ECO:0007669"/>
    <property type="project" value="TreeGrafter"/>
</dbReference>
<dbReference type="GeneTree" id="ENSGT00720000108851"/>
<dbReference type="Gene3D" id="1.10.287.1490">
    <property type="match status" value="1"/>
</dbReference>
<feature type="compositionally biased region" description="Polar residues" evidence="2">
    <location>
        <begin position="14"/>
        <end position="26"/>
    </location>
</feature>
<evidence type="ECO:0000256" key="1">
    <source>
        <dbReference type="SAM" id="Coils"/>
    </source>
</evidence>
<dbReference type="GO" id="GO:0005802">
    <property type="term" value="C:trans-Golgi network"/>
    <property type="evidence" value="ECO:0007669"/>
    <property type="project" value="TreeGrafter"/>
</dbReference>
<dbReference type="CTD" id="55088"/>
<dbReference type="OrthoDB" id="5583482at2759"/>
<organism evidence="3 4">
    <name type="scientific">Cynoglossus semilaevis</name>
    <name type="common">Tongue sole</name>
    <dbReference type="NCBI Taxonomy" id="244447"/>
    <lineage>
        <taxon>Eukaryota</taxon>
        <taxon>Metazoa</taxon>
        <taxon>Chordata</taxon>
        <taxon>Craniata</taxon>
        <taxon>Vertebrata</taxon>
        <taxon>Euteleostomi</taxon>
        <taxon>Actinopterygii</taxon>
        <taxon>Neopterygii</taxon>
        <taxon>Teleostei</taxon>
        <taxon>Neoteleostei</taxon>
        <taxon>Acanthomorphata</taxon>
        <taxon>Carangaria</taxon>
        <taxon>Pleuronectiformes</taxon>
        <taxon>Pleuronectoidei</taxon>
        <taxon>Cynoglossidae</taxon>
        <taxon>Cynoglossinae</taxon>
        <taxon>Cynoglossus</taxon>
    </lineage>
</organism>
<dbReference type="GO" id="GO:0099518">
    <property type="term" value="P:vesicle cytoskeletal trafficking"/>
    <property type="evidence" value="ECO:0007669"/>
    <property type="project" value="TreeGrafter"/>
</dbReference>
<name>A0A3P8VA07_CYNSE</name>
<feature type="compositionally biased region" description="Low complexity" evidence="2">
    <location>
        <begin position="199"/>
        <end position="214"/>
    </location>
</feature>
<keyword evidence="1" id="KW-0175">Coiled coil</keyword>
<feature type="compositionally biased region" description="Polar residues" evidence="2">
    <location>
        <begin position="186"/>
        <end position="198"/>
    </location>
</feature>
<dbReference type="STRING" id="244447.ENSCSEP00000010974"/>
<evidence type="ECO:0000313" key="4">
    <source>
        <dbReference type="Proteomes" id="UP000265120"/>
    </source>
</evidence>
<feature type="region of interest" description="Disordered" evidence="2">
    <location>
        <begin position="163"/>
        <end position="230"/>
    </location>
</feature>
<dbReference type="InParanoid" id="A0A3P8VA07"/>